<evidence type="ECO:0000259" key="2">
    <source>
        <dbReference type="Pfam" id="PF13622"/>
    </source>
</evidence>
<protein>
    <recommendedName>
        <fullName evidence="2">Acyl-CoA thioesterase-like N-terminal HotDog domain-containing protein</fullName>
    </recommendedName>
</protein>
<gene>
    <name evidence="3" type="ORF">EW145_g5089</name>
</gene>
<evidence type="ECO:0000313" key="3">
    <source>
        <dbReference type="EMBL" id="THH05038.1"/>
    </source>
</evidence>
<dbReference type="Pfam" id="PF13622">
    <property type="entry name" value="4HBT_3"/>
    <property type="match status" value="1"/>
</dbReference>
<sequence>MEVVTSNLSYAVGIILSAVAALQASTLHPDVIHATAHYLQPLDVAACEVRVRRIREGKNLANIDADLIQNGKTRIAARLVYGVLPDISLTSSSDHLTLAAPSPLARRVPLTQHPARMTPDAPHSKFIYQIKAEDRNIEKRNAAKAQRRPTRSASADDRRKALEPPDSENGGLEWAAWIQLSDSGDAPLEATMMPLFADLMKNLPVLLPRECQPEPSWFATVVLTVEFRSRIPAGYSPRTLGLYSSARFMSAGRHDAVSSPAKLEHRAIDEDWREKQVCLAVSTQMALTIPDTRSPKKIGSRL</sequence>
<dbReference type="PANTHER" id="PTHR38110">
    <property type="entry name" value="CHROMOSOME 23, WHOLE GENOME SHOTGUN SEQUENCE"/>
    <property type="match status" value="1"/>
</dbReference>
<dbReference type="OrthoDB" id="2532955at2759"/>
<dbReference type="EMBL" id="SGPK01000291">
    <property type="protein sequence ID" value="THH05038.1"/>
    <property type="molecule type" value="Genomic_DNA"/>
</dbReference>
<dbReference type="Proteomes" id="UP000308199">
    <property type="component" value="Unassembled WGS sequence"/>
</dbReference>
<feature type="domain" description="Acyl-CoA thioesterase-like N-terminal HotDog" evidence="2">
    <location>
        <begin position="18"/>
        <end position="80"/>
    </location>
</feature>
<dbReference type="PANTHER" id="PTHR38110:SF1">
    <property type="entry name" value="THIOESTERASE DOMAIN-CONTAINING PROTEIN"/>
    <property type="match status" value="1"/>
</dbReference>
<accession>A0A4S4L335</accession>
<feature type="compositionally biased region" description="Basic and acidic residues" evidence="1">
    <location>
        <begin position="154"/>
        <end position="163"/>
    </location>
</feature>
<dbReference type="AlphaFoldDB" id="A0A4S4L335"/>
<dbReference type="InterPro" id="IPR052389">
    <property type="entry name" value="Sec_Metab_Biosynth-Assoc"/>
</dbReference>
<keyword evidence="4" id="KW-1185">Reference proteome</keyword>
<dbReference type="InterPro" id="IPR042171">
    <property type="entry name" value="Acyl-CoA_hotdog"/>
</dbReference>
<evidence type="ECO:0000313" key="4">
    <source>
        <dbReference type="Proteomes" id="UP000308199"/>
    </source>
</evidence>
<dbReference type="Gene3D" id="2.40.160.210">
    <property type="entry name" value="Acyl-CoA thioesterase, double hotdog domain"/>
    <property type="match status" value="1"/>
</dbReference>
<proteinExistence type="predicted"/>
<organism evidence="3 4">
    <name type="scientific">Phellinidium pouzarii</name>
    <dbReference type="NCBI Taxonomy" id="167371"/>
    <lineage>
        <taxon>Eukaryota</taxon>
        <taxon>Fungi</taxon>
        <taxon>Dikarya</taxon>
        <taxon>Basidiomycota</taxon>
        <taxon>Agaricomycotina</taxon>
        <taxon>Agaricomycetes</taxon>
        <taxon>Hymenochaetales</taxon>
        <taxon>Hymenochaetaceae</taxon>
        <taxon>Phellinidium</taxon>
    </lineage>
</organism>
<name>A0A4S4L335_9AGAM</name>
<evidence type="ECO:0000256" key="1">
    <source>
        <dbReference type="SAM" id="MobiDB-lite"/>
    </source>
</evidence>
<reference evidence="3 4" key="1">
    <citation type="submission" date="2019-02" db="EMBL/GenBank/DDBJ databases">
        <title>Genome sequencing of the rare red list fungi Phellinidium pouzarii.</title>
        <authorList>
            <person name="Buettner E."/>
            <person name="Kellner H."/>
        </authorList>
    </citation>
    <scope>NUCLEOTIDE SEQUENCE [LARGE SCALE GENOMIC DNA]</scope>
    <source>
        <strain evidence="3 4">DSM 108285</strain>
    </source>
</reference>
<dbReference type="InterPro" id="IPR049449">
    <property type="entry name" value="TesB_ACOT8-like_N"/>
</dbReference>
<dbReference type="SUPFAM" id="SSF54637">
    <property type="entry name" value="Thioesterase/thiol ester dehydrase-isomerase"/>
    <property type="match status" value="1"/>
</dbReference>
<dbReference type="InterPro" id="IPR029069">
    <property type="entry name" value="HotDog_dom_sf"/>
</dbReference>
<comment type="caution">
    <text evidence="3">The sequence shown here is derived from an EMBL/GenBank/DDBJ whole genome shotgun (WGS) entry which is preliminary data.</text>
</comment>
<feature type="region of interest" description="Disordered" evidence="1">
    <location>
        <begin position="139"/>
        <end position="170"/>
    </location>
</feature>